<dbReference type="KEGG" id="mgad:MGAD_50740"/>
<gene>
    <name evidence="3" type="ORF">MGAD_50740</name>
</gene>
<dbReference type="GO" id="GO:0016616">
    <property type="term" value="F:oxidoreductase activity, acting on the CH-OH group of donors, NAD or NADP as acceptor"/>
    <property type="evidence" value="ECO:0007669"/>
    <property type="project" value="TreeGrafter"/>
</dbReference>
<dbReference type="Pfam" id="PF13561">
    <property type="entry name" value="adh_short_C2"/>
    <property type="match status" value="1"/>
</dbReference>
<dbReference type="PRINTS" id="PR00080">
    <property type="entry name" value="SDRFAMILY"/>
</dbReference>
<dbReference type="CDD" id="cd05233">
    <property type="entry name" value="SDR_c"/>
    <property type="match status" value="1"/>
</dbReference>
<reference evidence="3 4" key="1">
    <citation type="journal article" date="2019" name="Emerg. Microbes Infect.">
        <title>Comprehensive subspecies identification of 175 nontuberculous mycobacteria species based on 7547 genomic profiles.</title>
        <authorList>
            <person name="Matsumoto Y."/>
            <person name="Kinjo T."/>
            <person name="Motooka D."/>
            <person name="Nabeya D."/>
            <person name="Jung N."/>
            <person name="Uechi K."/>
            <person name="Horii T."/>
            <person name="Iida T."/>
            <person name="Fujita J."/>
            <person name="Nakamura S."/>
        </authorList>
    </citation>
    <scope>NUCLEOTIDE SEQUENCE [LARGE SCALE GENOMIC DNA]</scope>
    <source>
        <strain evidence="3 4">JCM 12688</strain>
    </source>
</reference>
<dbReference type="EMBL" id="AP022608">
    <property type="protein sequence ID" value="BBZ20739.1"/>
    <property type="molecule type" value="Genomic_DNA"/>
</dbReference>
<dbReference type="SUPFAM" id="SSF51735">
    <property type="entry name" value="NAD(P)-binding Rossmann-fold domains"/>
    <property type="match status" value="1"/>
</dbReference>
<accession>A0A7I7WSU3</accession>
<dbReference type="Proteomes" id="UP000466187">
    <property type="component" value="Chromosome"/>
</dbReference>
<organism evidence="3 4">
    <name type="scientific">Mycolicibacterium gadium</name>
    <name type="common">Mycobacterium gadium</name>
    <dbReference type="NCBI Taxonomy" id="1794"/>
    <lineage>
        <taxon>Bacteria</taxon>
        <taxon>Bacillati</taxon>
        <taxon>Actinomycetota</taxon>
        <taxon>Actinomycetes</taxon>
        <taxon>Mycobacteriales</taxon>
        <taxon>Mycobacteriaceae</taxon>
        <taxon>Mycolicibacterium</taxon>
    </lineage>
</organism>
<dbReference type="FunFam" id="3.40.50.720:FF:000084">
    <property type="entry name" value="Short-chain dehydrogenase reductase"/>
    <property type="match status" value="1"/>
</dbReference>
<dbReference type="PANTHER" id="PTHR42760">
    <property type="entry name" value="SHORT-CHAIN DEHYDROGENASES/REDUCTASES FAMILY MEMBER"/>
    <property type="match status" value="1"/>
</dbReference>
<dbReference type="RefSeq" id="WP_235690166.1">
    <property type="nucleotide sequence ID" value="NZ_AP022608.1"/>
</dbReference>
<evidence type="ECO:0000313" key="4">
    <source>
        <dbReference type="Proteomes" id="UP000466187"/>
    </source>
</evidence>
<dbReference type="InterPro" id="IPR036291">
    <property type="entry name" value="NAD(P)-bd_dom_sf"/>
</dbReference>
<keyword evidence="2" id="KW-0560">Oxidoreductase</keyword>
<comment type="similarity">
    <text evidence="1">Belongs to the short-chain dehydrogenases/reductases (SDR) family.</text>
</comment>
<dbReference type="InterPro" id="IPR002347">
    <property type="entry name" value="SDR_fam"/>
</dbReference>
<sequence length="258" mass="26954">MSVDFSGQVVVVTGASGGIGRVLARRYARHGAQVALVARRSHELAITAENIADEGGGASTHVADIRDEESCRDLVADVIARWGRLDVLINNAATPGTDEAVHEASIANWNDVLATNLVAPMVLSREALSQAMLPAGRGNIQFMSSAAARNVQPKKAHYAAAKLGLSALSQTMAMEVGSNGIRVNCLIIGSVAGQLFDTYVGRRAAAEGVDPSVVRQRLAGMNKLNRLVQPDEVAEVSMWLASDGASAITGQDINVTGG</sequence>
<dbReference type="AlphaFoldDB" id="A0A7I7WSU3"/>
<evidence type="ECO:0000256" key="2">
    <source>
        <dbReference type="ARBA" id="ARBA00023002"/>
    </source>
</evidence>
<evidence type="ECO:0000313" key="3">
    <source>
        <dbReference type="EMBL" id="BBZ20739.1"/>
    </source>
</evidence>
<dbReference type="Gene3D" id="3.40.50.720">
    <property type="entry name" value="NAD(P)-binding Rossmann-like Domain"/>
    <property type="match status" value="1"/>
</dbReference>
<evidence type="ECO:0000256" key="1">
    <source>
        <dbReference type="ARBA" id="ARBA00006484"/>
    </source>
</evidence>
<protein>
    <submittedName>
        <fullName evidence="3">Short-chain dehydrogenase</fullName>
    </submittedName>
</protein>
<dbReference type="PRINTS" id="PR00081">
    <property type="entry name" value="GDHRDH"/>
</dbReference>
<dbReference type="PROSITE" id="PS00061">
    <property type="entry name" value="ADH_SHORT"/>
    <property type="match status" value="1"/>
</dbReference>
<name>A0A7I7WSU3_MYCGU</name>
<proteinExistence type="inferred from homology"/>
<dbReference type="InterPro" id="IPR020904">
    <property type="entry name" value="Sc_DH/Rdtase_CS"/>
</dbReference>